<dbReference type="Gene3D" id="3.20.20.140">
    <property type="entry name" value="Metal-dependent hydrolases"/>
    <property type="match status" value="1"/>
</dbReference>
<dbReference type="PANTHER" id="PTHR21240">
    <property type="entry name" value="2-AMINO-3-CARBOXYLMUCONATE-6-SEMIALDEHYDE DECARBOXYLASE"/>
    <property type="match status" value="1"/>
</dbReference>
<proteinExistence type="predicted"/>
<gene>
    <name evidence="3" type="ORF">ACFPFU_25345</name>
</gene>
<dbReference type="InterPro" id="IPR032466">
    <property type="entry name" value="Metal_Hydrolase"/>
</dbReference>
<accession>A0ABV9T912</accession>
<sequence length="343" mass="40569">MIISNRENYFIEEYEELEKYDMHMHYNISNSFFLKASIAENFKLLSINVDVGDAFPSLENQRDMVIGLMNDIPETLFFSTSFSMQGHRKSGWTDRVIDYIRDSKEKGAVAVKVWKNIGMDCRDEKGRFMMIDDPLFDPIMECIIQLDLPLIGHIGEPKNCWLPLEEMTVSGDYEYFKAHPEFHMHLHPEFPTYEELIASRDRLLEKFPSLRFIGAHLGSMEWSVDEIAKRLDKYPHMAVDLAERISHLQLQAARDWKKVRDFICKYQDRIIYGTDMVIEQDLGENKMLEKAREIRSRHWKFFVSDEKMSSPKIDMPFQGLQLPKGVVNKIYWDNAKRWYPDIR</sequence>
<comment type="caution">
    <text evidence="3">The sequence shown here is derived from an EMBL/GenBank/DDBJ whole genome shotgun (WGS) entry which is preliminary data.</text>
</comment>
<evidence type="ECO:0000313" key="3">
    <source>
        <dbReference type="EMBL" id="MFC4875052.1"/>
    </source>
</evidence>
<evidence type="ECO:0000256" key="1">
    <source>
        <dbReference type="ARBA" id="ARBA00023239"/>
    </source>
</evidence>
<dbReference type="InterPro" id="IPR032465">
    <property type="entry name" value="ACMSD"/>
</dbReference>
<feature type="domain" description="Amidohydrolase-related" evidence="2">
    <location>
        <begin position="100"/>
        <end position="340"/>
    </location>
</feature>
<dbReference type="PANTHER" id="PTHR21240:SF28">
    <property type="entry name" value="ISO-OROTATE DECARBOXYLASE (EUROFUNG)"/>
    <property type="match status" value="1"/>
</dbReference>
<organism evidence="3 4">
    <name type="scientific">Negadavirga shengliensis</name>
    <dbReference type="NCBI Taxonomy" id="1389218"/>
    <lineage>
        <taxon>Bacteria</taxon>
        <taxon>Pseudomonadati</taxon>
        <taxon>Bacteroidota</taxon>
        <taxon>Cytophagia</taxon>
        <taxon>Cytophagales</taxon>
        <taxon>Cyclobacteriaceae</taxon>
        <taxon>Negadavirga</taxon>
    </lineage>
</organism>
<dbReference type="Pfam" id="PF04909">
    <property type="entry name" value="Amidohydro_2"/>
    <property type="match status" value="1"/>
</dbReference>
<reference evidence="4" key="1">
    <citation type="journal article" date="2019" name="Int. J. Syst. Evol. Microbiol.">
        <title>The Global Catalogue of Microorganisms (GCM) 10K type strain sequencing project: providing services to taxonomists for standard genome sequencing and annotation.</title>
        <authorList>
            <consortium name="The Broad Institute Genomics Platform"/>
            <consortium name="The Broad Institute Genome Sequencing Center for Infectious Disease"/>
            <person name="Wu L."/>
            <person name="Ma J."/>
        </authorList>
    </citation>
    <scope>NUCLEOTIDE SEQUENCE [LARGE SCALE GENOMIC DNA]</scope>
    <source>
        <strain evidence="4">CGMCC 4.7466</strain>
    </source>
</reference>
<protein>
    <submittedName>
        <fullName evidence="3">Amidohydrolase family protein</fullName>
    </submittedName>
</protein>
<name>A0ABV9T912_9BACT</name>
<dbReference type="EMBL" id="JBHSJJ010000029">
    <property type="protein sequence ID" value="MFC4875052.1"/>
    <property type="molecule type" value="Genomic_DNA"/>
</dbReference>
<dbReference type="SUPFAM" id="SSF51556">
    <property type="entry name" value="Metallo-dependent hydrolases"/>
    <property type="match status" value="1"/>
</dbReference>
<keyword evidence="4" id="KW-1185">Reference proteome</keyword>
<evidence type="ECO:0000313" key="4">
    <source>
        <dbReference type="Proteomes" id="UP001595818"/>
    </source>
</evidence>
<dbReference type="Proteomes" id="UP001595818">
    <property type="component" value="Unassembled WGS sequence"/>
</dbReference>
<evidence type="ECO:0000259" key="2">
    <source>
        <dbReference type="Pfam" id="PF04909"/>
    </source>
</evidence>
<dbReference type="RefSeq" id="WP_377069496.1">
    <property type="nucleotide sequence ID" value="NZ_JBHSJJ010000029.1"/>
</dbReference>
<keyword evidence="1" id="KW-0456">Lyase</keyword>
<dbReference type="InterPro" id="IPR006680">
    <property type="entry name" value="Amidohydro-rel"/>
</dbReference>